<gene>
    <name evidence="2" type="ORF">ENO47_07595</name>
</gene>
<dbReference type="GO" id="GO:0016740">
    <property type="term" value="F:transferase activity"/>
    <property type="evidence" value="ECO:0007669"/>
    <property type="project" value="UniProtKB-KW"/>
</dbReference>
<accession>A0A7C2VF38</accession>
<proteinExistence type="predicted"/>
<dbReference type="EMBL" id="DSFP01000066">
    <property type="protein sequence ID" value="HEW46508.1"/>
    <property type="molecule type" value="Genomic_DNA"/>
</dbReference>
<dbReference type="InterPro" id="IPR055259">
    <property type="entry name" value="YkvP/CgeB_Glyco_trans-like"/>
</dbReference>
<comment type="caution">
    <text evidence="2">The sequence shown here is derived from an EMBL/GenBank/DDBJ whole genome shotgun (WGS) entry which is preliminary data.</text>
</comment>
<reference evidence="2" key="1">
    <citation type="journal article" date="2020" name="mSystems">
        <title>Genome- and Community-Level Interaction Insights into Carbon Utilization and Element Cycling Functions of Hydrothermarchaeota in Hydrothermal Sediment.</title>
        <authorList>
            <person name="Zhou Z."/>
            <person name="Liu Y."/>
            <person name="Xu W."/>
            <person name="Pan J."/>
            <person name="Luo Z.H."/>
            <person name="Li M."/>
        </authorList>
    </citation>
    <scope>NUCLEOTIDE SEQUENCE [LARGE SCALE GENOMIC DNA]</scope>
    <source>
        <strain evidence="2">SpSt-132</strain>
    </source>
</reference>
<name>A0A7C2VF38_9AQUI</name>
<organism evidence="2">
    <name type="scientific">Hydrogenobacter sp</name>
    <dbReference type="NCBI Taxonomy" id="2152829"/>
    <lineage>
        <taxon>Bacteria</taxon>
        <taxon>Pseudomonadati</taxon>
        <taxon>Aquificota</taxon>
        <taxon>Aquificia</taxon>
        <taxon>Aquificales</taxon>
        <taxon>Aquificaceae</taxon>
        <taxon>Hydrogenobacter</taxon>
    </lineage>
</organism>
<feature type="domain" description="Spore protein YkvP/CgeB glycosyl transferase-like" evidence="1">
    <location>
        <begin position="246"/>
        <end position="383"/>
    </location>
</feature>
<protein>
    <submittedName>
        <fullName evidence="2">Glycosyltransferase family 1 protein</fullName>
    </submittedName>
</protein>
<dbReference type="AlphaFoldDB" id="A0A7C2VF38"/>
<keyword evidence="2" id="KW-0808">Transferase</keyword>
<sequence>MRIAFLKQGDDLGINRHVLGLVDYLRELGAEVREFDISQGNLQDKVQELLDFSPYFTLDINGSCVVFGEREGERVPIFDAFGFIHVSLFADEPLFHFPILLDLKNANNLLLVISDLKYADSLRFLGHERGTLYMTPFIDPKQMPNIPQEKDIEAIFLGPAIDPQIIAQQVLQNLKENFVPYFLEVGEFLFRNPEAHILYASEYILSMFNPSFQEEFNQWRQGNPQDYLKLLNDISFYATARKRWYILSFLEGINLKIVGAFEGELKEGHEHISTNSWRDALELIGRSHMTILSYPHTVPTGVGFVPLEVAFMGSAPMVDFRSTLGSFFIPEEEVITYLPLDRADIEEKVVYYLENLQEAREIGQRAREKVLHNFTPNDRAEFIYNTFQDILAQAQSQQNSQS</sequence>
<evidence type="ECO:0000259" key="1">
    <source>
        <dbReference type="Pfam" id="PF13524"/>
    </source>
</evidence>
<evidence type="ECO:0000313" key="2">
    <source>
        <dbReference type="EMBL" id="HEW46508.1"/>
    </source>
</evidence>
<dbReference type="Pfam" id="PF13524">
    <property type="entry name" value="Glyco_trans_1_2"/>
    <property type="match status" value="1"/>
</dbReference>